<dbReference type="RefSeq" id="YP_009002691.1">
    <property type="nucleotide sequence ID" value="NC_023498.1"/>
</dbReference>
<organism evidence="1 2">
    <name type="scientific">Mycobacterium phage Validus</name>
    <dbReference type="NCBI Taxonomy" id="1414747"/>
    <lineage>
        <taxon>Viruses</taxon>
        <taxon>Duplodnaviria</taxon>
        <taxon>Heunggongvirae</taxon>
        <taxon>Uroviricota</taxon>
        <taxon>Caudoviricetes</taxon>
        <taxon>Weiservirinae</taxon>
        <taxon>Anayavirus</taxon>
        <taxon>Anayavirus validus</taxon>
    </lineage>
</organism>
<proteinExistence type="predicted"/>
<protein>
    <submittedName>
        <fullName evidence="1">Uncharacterized protein</fullName>
    </submittedName>
</protein>
<dbReference type="GeneID" id="18479838"/>
<dbReference type="Proteomes" id="UP000018806">
    <property type="component" value="Segment"/>
</dbReference>
<dbReference type="OrthoDB" id="10550at10239"/>
<reference evidence="1 2" key="1">
    <citation type="submission" date="2013-09" db="EMBL/GenBank/DDBJ databases">
        <authorList>
            <person name="Alapati N."/>
            <person name="Amjadi S."/>
            <person name="Brashears C.B."/>
            <person name="Briell V.C."/>
            <person name="Cody B.J."/>
            <person name="Durham R.J."/>
            <person name="Griffin A.K."/>
            <person name="Henderson M.S."/>
            <person name="Interrante E.J."/>
            <person name="Killingsworth B.W."/>
            <person name="Kolar C.R."/>
            <person name="Lee T."/>
            <person name="Mundhenk S.E."/>
            <person name="Myers M.E."/>
            <person name="Olaniyan O.M."/>
            <person name="Orlando C.M."/>
            <person name="Peterson C.E."/>
            <person name="Riley B.C."/>
            <person name="Sawyer L.E."/>
            <person name="Simitzi N.J."/>
            <person name="St Cyr M.K."/>
            <person name="White R.K."/>
            <person name="Wu H."/>
            <person name="Adair T.L."/>
            <person name="Gibbon B.C."/>
            <person name="Buck G.A."/>
            <person name="Campbell R."/>
            <person name="Carvalho M.R."/>
            <person name="Duckworth R.A."/>
            <person name="Dunn T."/>
            <person name="Halpern C."/>
            <person name="Johnson A."/>
            <person name="Kiflezghi M.G."/>
            <person name="Lee V."/>
            <person name="Loviza R.A."/>
            <person name="Serrano M.G."/>
            <person name="Shah Z.V."/>
            <person name="Sharma K."/>
            <person name="Voegtly L.J."/>
            <person name="Walstead R."/>
            <person name="Wang Y.P."/>
            <person name="Bradley K.W."/>
            <person name="Clarke D.Q."/>
            <person name="Barker L.P."/>
            <person name="Bailey C."/>
            <person name="Asai D.J."/>
            <person name="Bowman C.A."/>
            <person name="Russell D.A."/>
            <person name="Pope W.H."/>
            <person name="Jacobs-Sera D."/>
            <person name="Hendrix R.W."/>
            <person name="Hatfull G.F."/>
        </authorList>
    </citation>
    <scope>NUCLEOTIDE SEQUENCE [LARGE SCALE GENOMIC DNA]</scope>
</reference>
<name>V5UPV9_9CAUD</name>
<keyword evidence="2" id="KW-1185">Reference proteome</keyword>
<dbReference type="EMBL" id="KF713486">
    <property type="protein sequence ID" value="AHB79571.1"/>
    <property type="molecule type" value="Genomic_DNA"/>
</dbReference>
<evidence type="ECO:0000313" key="2">
    <source>
        <dbReference type="Proteomes" id="UP000018806"/>
    </source>
</evidence>
<dbReference type="KEGG" id="vg:18479838"/>
<gene>
    <name evidence="1" type="primary">41</name>
    <name evidence="1" type="ORF">PBI_VALIDUS_41</name>
</gene>
<evidence type="ECO:0000313" key="1">
    <source>
        <dbReference type="EMBL" id="AHB79571.1"/>
    </source>
</evidence>
<accession>V5UPV9</accession>
<sequence length="231" mass="25188">MSEYTKAEAKAADAILAELYAAHYAVSDKHDALVDGLHRDANDKKVYYGRSRTGYWKMSVEEALAGAEAAAQGTTYRAEQAAKRVAEYPASVAAVKAAHDAIVAHEDAHYKGWLRFFLVQDGHIHRSTGCSSLRPTTRIGWLPNLSGESEAEAVAEHGAMLCTKCFPSAPVEWTMGKVDPDACPGSNERPVEGTTTDPRRRTVYGECPSCHTSQVVTMRGIRKHKLPKTGK</sequence>